<reference evidence="2 3" key="1">
    <citation type="submission" date="2018-06" db="EMBL/GenBank/DDBJ databases">
        <title>Streptacidiphilus pinicola sp. nov., isolated from pine grove soil.</title>
        <authorList>
            <person name="Roh S.G."/>
            <person name="Park S."/>
            <person name="Kim M.-K."/>
            <person name="Yun B.-R."/>
            <person name="Park J."/>
            <person name="Kim M.J."/>
            <person name="Kim Y.S."/>
            <person name="Kim S.B."/>
        </authorList>
    </citation>
    <scope>NUCLEOTIDE SEQUENCE [LARGE SCALE GENOMIC DNA]</scope>
    <source>
        <strain evidence="2 3">MMS16-CNU450</strain>
    </source>
</reference>
<dbReference type="NCBIfam" id="NF033748">
    <property type="entry name" value="class_F_sortase"/>
    <property type="match status" value="1"/>
</dbReference>
<dbReference type="CDD" id="cd05829">
    <property type="entry name" value="Sortase_F"/>
    <property type="match status" value="1"/>
</dbReference>
<evidence type="ECO:0000313" key="2">
    <source>
        <dbReference type="EMBL" id="RAG82849.1"/>
    </source>
</evidence>
<dbReference type="InterPro" id="IPR023365">
    <property type="entry name" value="Sortase_dom-sf"/>
</dbReference>
<keyword evidence="1" id="KW-0378">Hydrolase</keyword>
<organism evidence="2 3">
    <name type="scientific">Streptacidiphilus pinicola</name>
    <dbReference type="NCBI Taxonomy" id="2219663"/>
    <lineage>
        <taxon>Bacteria</taxon>
        <taxon>Bacillati</taxon>
        <taxon>Actinomycetota</taxon>
        <taxon>Actinomycetes</taxon>
        <taxon>Kitasatosporales</taxon>
        <taxon>Streptomycetaceae</taxon>
        <taxon>Streptacidiphilus</taxon>
    </lineage>
</organism>
<dbReference type="SUPFAM" id="SSF63817">
    <property type="entry name" value="Sortase"/>
    <property type="match status" value="1"/>
</dbReference>
<name>A0A2X0K5J5_9ACTN</name>
<proteinExistence type="predicted"/>
<dbReference type="OrthoDB" id="525039at2"/>
<comment type="caution">
    <text evidence="2">The sequence shown here is derived from an EMBL/GenBank/DDBJ whole genome shotgun (WGS) entry which is preliminary data.</text>
</comment>
<dbReference type="Proteomes" id="UP000248889">
    <property type="component" value="Unassembled WGS sequence"/>
</dbReference>
<keyword evidence="3" id="KW-1185">Reference proteome</keyword>
<evidence type="ECO:0000256" key="1">
    <source>
        <dbReference type="ARBA" id="ARBA00022801"/>
    </source>
</evidence>
<gene>
    <name evidence="2" type="ORF">DN069_25480</name>
</gene>
<sequence>MLGGVSVGLLAVAFGGVLYGVDRAHQGVASAAGVARGGSGSDAVLPARAAGAPAPAAGIGPAPLPRSTPLTLAIPSVQLNAPLLGLGMDGKGAAELPPFSLPRTAGWLRDSASPGEAGTAVVVGHVDTTTGPAVFWNLAAVRTGAEVDVARLDGRTAVFTVDRVREYPKAAFPTAQVYGPSPGAQLRVVTCGGAFDRARREYTGNVVLFAHLSGVH</sequence>
<dbReference type="Gene3D" id="2.40.260.10">
    <property type="entry name" value="Sortase"/>
    <property type="match status" value="1"/>
</dbReference>
<accession>A0A2X0K5J5</accession>
<dbReference type="Pfam" id="PF04203">
    <property type="entry name" value="Sortase"/>
    <property type="match status" value="1"/>
</dbReference>
<dbReference type="EMBL" id="QKYN01000101">
    <property type="protein sequence ID" value="RAG82849.1"/>
    <property type="molecule type" value="Genomic_DNA"/>
</dbReference>
<dbReference type="InterPro" id="IPR042001">
    <property type="entry name" value="Sortase_F"/>
</dbReference>
<protein>
    <submittedName>
        <fullName evidence="2">Class F sortase</fullName>
    </submittedName>
</protein>
<dbReference type="AlphaFoldDB" id="A0A2X0K5J5"/>
<dbReference type="InterPro" id="IPR005754">
    <property type="entry name" value="Sortase"/>
</dbReference>
<evidence type="ECO:0000313" key="3">
    <source>
        <dbReference type="Proteomes" id="UP000248889"/>
    </source>
</evidence>
<dbReference type="GO" id="GO:0016787">
    <property type="term" value="F:hydrolase activity"/>
    <property type="evidence" value="ECO:0007669"/>
    <property type="project" value="UniProtKB-KW"/>
</dbReference>